<evidence type="ECO:0000313" key="8">
    <source>
        <dbReference type="EMBL" id="PCI77091.1"/>
    </source>
</evidence>
<dbReference type="PRINTS" id="PR00607">
    <property type="entry name" value="CYTCHROMECIE"/>
</dbReference>
<dbReference type="PANTHER" id="PTHR40942:SF2">
    <property type="entry name" value="CYTOCHROME-RELATED"/>
    <property type="match status" value="1"/>
</dbReference>
<feature type="domain" description="Cytochrome c" evidence="7">
    <location>
        <begin position="64"/>
        <end position="149"/>
    </location>
</feature>
<dbReference type="InterPro" id="IPR036909">
    <property type="entry name" value="Cyt_c-like_dom_sf"/>
</dbReference>
<dbReference type="SUPFAM" id="SSF46626">
    <property type="entry name" value="Cytochrome c"/>
    <property type="match status" value="1"/>
</dbReference>
<comment type="caution">
    <text evidence="8">The sequence shown here is derived from an EMBL/GenBank/DDBJ whole genome shotgun (WGS) entry which is preliminary data.</text>
</comment>
<dbReference type="GO" id="GO:0005506">
    <property type="term" value="F:iron ion binding"/>
    <property type="evidence" value="ECO:0007669"/>
    <property type="project" value="InterPro"/>
</dbReference>
<evidence type="ECO:0000259" key="7">
    <source>
        <dbReference type="PROSITE" id="PS51007"/>
    </source>
</evidence>
<protein>
    <submittedName>
        <fullName evidence="8">Cytochrome C</fullName>
    </submittedName>
</protein>
<keyword evidence="4" id="KW-0249">Electron transport</keyword>
<evidence type="ECO:0000256" key="3">
    <source>
        <dbReference type="ARBA" id="ARBA00022723"/>
    </source>
</evidence>
<dbReference type="PROSITE" id="PS51007">
    <property type="entry name" value="CYTC"/>
    <property type="match status" value="1"/>
</dbReference>
<evidence type="ECO:0000256" key="2">
    <source>
        <dbReference type="ARBA" id="ARBA00022617"/>
    </source>
</evidence>
<keyword evidence="3 6" id="KW-0479">Metal-binding</keyword>
<reference evidence="9" key="1">
    <citation type="submission" date="2017-08" db="EMBL/GenBank/DDBJ databases">
        <title>A dynamic microbial community with high functional redundancy inhabits the cold, oxic subseafloor aquifer.</title>
        <authorList>
            <person name="Tully B.J."/>
            <person name="Wheat C.G."/>
            <person name="Glazer B.T."/>
            <person name="Huber J.A."/>
        </authorList>
    </citation>
    <scope>NUCLEOTIDE SEQUENCE [LARGE SCALE GENOMIC DNA]</scope>
</reference>
<sequence length="149" mass="14955">MALSSNAAAQQSIEDNVRPVGQVCLAGQSCVGSTAGTANTVAPAASTSIAAPAAAVVEEVVEVVAAATEVAAFDVESTYQMSCFACHGTGAAGAPIMGDADAWTERMTKGMDAVMANVVNGLNAMPPKGLCMTCSDDNLQTLVSYMSSQ</sequence>
<dbReference type="InterPro" id="IPR009056">
    <property type="entry name" value="Cyt_c-like_dom"/>
</dbReference>
<dbReference type="Proteomes" id="UP000218767">
    <property type="component" value="Unassembled WGS sequence"/>
</dbReference>
<dbReference type="GO" id="GO:0009055">
    <property type="term" value="F:electron transfer activity"/>
    <property type="evidence" value="ECO:0007669"/>
    <property type="project" value="InterPro"/>
</dbReference>
<dbReference type="Gene3D" id="1.10.760.10">
    <property type="entry name" value="Cytochrome c-like domain"/>
    <property type="match status" value="1"/>
</dbReference>
<proteinExistence type="predicted"/>
<evidence type="ECO:0000256" key="5">
    <source>
        <dbReference type="ARBA" id="ARBA00023004"/>
    </source>
</evidence>
<organism evidence="8 9">
    <name type="scientific">SAR86 cluster bacterium</name>
    <dbReference type="NCBI Taxonomy" id="2030880"/>
    <lineage>
        <taxon>Bacteria</taxon>
        <taxon>Pseudomonadati</taxon>
        <taxon>Pseudomonadota</taxon>
        <taxon>Gammaproteobacteria</taxon>
        <taxon>SAR86 cluster</taxon>
    </lineage>
</organism>
<keyword evidence="5 6" id="KW-0408">Iron</keyword>
<dbReference type="GO" id="GO:0020037">
    <property type="term" value="F:heme binding"/>
    <property type="evidence" value="ECO:0007669"/>
    <property type="project" value="InterPro"/>
</dbReference>
<dbReference type="Pfam" id="PF13442">
    <property type="entry name" value="Cytochrome_CBB3"/>
    <property type="match status" value="1"/>
</dbReference>
<dbReference type="EMBL" id="NVUL01000049">
    <property type="protein sequence ID" value="PCI77091.1"/>
    <property type="molecule type" value="Genomic_DNA"/>
</dbReference>
<name>A0A2A4X479_9GAMM</name>
<evidence type="ECO:0000256" key="6">
    <source>
        <dbReference type="PROSITE-ProRule" id="PRU00433"/>
    </source>
</evidence>
<dbReference type="PANTHER" id="PTHR40942">
    <property type="match status" value="1"/>
</dbReference>
<accession>A0A2A4X479</accession>
<evidence type="ECO:0000313" key="9">
    <source>
        <dbReference type="Proteomes" id="UP000218767"/>
    </source>
</evidence>
<evidence type="ECO:0000256" key="1">
    <source>
        <dbReference type="ARBA" id="ARBA00022448"/>
    </source>
</evidence>
<gene>
    <name evidence="8" type="ORF">COB20_08970</name>
</gene>
<dbReference type="InterPro" id="IPR002323">
    <property type="entry name" value="Cyt_CIE"/>
</dbReference>
<keyword evidence="2 6" id="KW-0349">Heme</keyword>
<dbReference type="AlphaFoldDB" id="A0A2A4X479"/>
<keyword evidence="1" id="KW-0813">Transport</keyword>
<evidence type="ECO:0000256" key="4">
    <source>
        <dbReference type="ARBA" id="ARBA00022982"/>
    </source>
</evidence>